<protein>
    <submittedName>
        <fullName evidence="1">Uncharacterized protein</fullName>
    </submittedName>
</protein>
<evidence type="ECO:0000313" key="2">
    <source>
        <dbReference type="Proteomes" id="UP000615989"/>
    </source>
</evidence>
<keyword evidence="2" id="KW-1185">Reference proteome</keyword>
<reference evidence="1" key="1">
    <citation type="submission" date="2019-12" db="EMBL/GenBank/DDBJ databases">
        <title>Comparative genomics gives insights into the taxonomy of the Azoarcus-Aromatoleum group and reveals separate origins of nif in the plant-associated Azoarcus and non-plant-associated Aromatoleum sub-groups.</title>
        <authorList>
            <person name="Lafos M."/>
            <person name="Maluk M."/>
            <person name="Batista M."/>
            <person name="Junghare M."/>
            <person name="Carmona M."/>
            <person name="Faoro H."/>
            <person name="Cruz L.M."/>
            <person name="Battistoni F."/>
            <person name="De Souza E."/>
            <person name="Pedrosa F."/>
            <person name="Chen W.-M."/>
            <person name="Poole P.S."/>
            <person name="Dixon R.A."/>
            <person name="James E.K."/>
        </authorList>
    </citation>
    <scope>NUCLEOTIDE SEQUENCE</scope>
    <source>
        <strain evidence="1">LuFRes1</strain>
    </source>
</reference>
<name>A0ABX1PPN1_9RHOO</name>
<dbReference type="EMBL" id="WTVG01000043">
    <property type="protein sequence ID" value="NMG25818.1"/>
    <property type="molecule type" value="Genomic_DNA"/>
</dbReference>
<proteinExistence type="predicted"/>
<gene>
    <name evidence="1" type="ORF">GO606_14035</name>
</gene>
<organism evidence="1 2">
    <name type="scientific">Aromatoleum anaerobium</name>
    <dbReference type="NCBI Taxonomy" id="182180"/>
    <lineage>
        <taxon>Bacteria</taxon>
        <taxon>Pseudomonadati</taxon>
        <taxon>Pseudomonadota</taxon>
        <taxon>Betaproteobacteria</taxon>
        <taxon>Rhodocyclales</taxon>
        <taxon>Rhodocyclaceae</taxon>
        <taxon>Aromatoleum</taxon>
    </lineage>
</organism>
<dbReference type="RefSeq" id="WP_169119158.1">
    <property type="nucleotide sequence ID" value="NZ_WTVG02000039.1"/>
</dbReference>
<evidence type="ECO:0000313" key="1">
    <source>
        <dbReference type="EMBL" id="NMG25818.1"/>
    </source>
</evidence>
<sequence length="125" mass="14788">MTNIIYRIQDSDGRGPWKPGFSRLWVEDRDDHDLLIPWYQEFGQVHLRAIVGMHIGCGCRSEDQLRRWFTQTEYARLVEYGYRAVRMPVGRILAESNIQCVFERAKPLRRDVVPFALYECAEVRP</sequence>
<comment type="caution">
    <text evidence="1">The sequence shown here is derived from an EMBL/GenBank/DDBJ whole genome shotgun (WGS) entry which is preliminary data.</text>
</comment>
<dbReference type="Proteomes" id="UP000615989">
    <property type="component" value="Unassembled WGS sequence"/>
</dbReference>
<accession>A0ABX1PPN1</accession>